<dbReference type="AlphaFoldDB" id="A0A381N6T6"/>
<feature type="transmembrane region" description="Helical" evidence="5">
    <location>
        <begin position="179"/>
        <end position="202"/>
    </location>
</feature>
<dbReference type="PANTHER" id="PTHR21324">
    <property type="entry name" value="FASTING-INDUCIBLE INTEGRAL MEMBRANE PROTEIN TM6P1-RELATED"/>
    <property type="match status" value="1"/>
</dbReference>
<dbReference type="PANTHER" id="PTHR21324:SF11">
    <property type="entry name" value="DNA DAMAGE-REGULATED AUTOPHAGY MODULATOR PROTEIN 1"/>
    <property type="match status" value="1"/>
</dbReference>
<gene>
    <name evidence="7" type="ORF">METZ01_LOCUS3185</name>
</gene>
<keyword evidence="3 5" id="KW-1133">Transmembrane helix</keyword>
<evidence type="ECO:0000313" key="7">
    <source>
        <dbReference type="EMBL" id="SUZ50331.1"/>
    </source>
</evidence>
<evidence type="ECO:0000256" key="4">
    <source>
        <dbReference type="ARBA" id="ARBA00023136"/>
    </source>
</evidence>
<keyword evidence="4 5" id="KW-0472">Membrane</keyword>
<evidence type="ECO:0000256" key="2">
    <source>
        <dbReference type="ARBA" id="ARBA00022692"/>
    </source>
</evidence>
<feature type="non-terminal residue" evidence="7">
    <location>
        <position position="1"/>
    </location>
</feature>
<sequence>VATYLISTTGGRVAPFIPIISEMPFAGPESSFYGPGLAISIFSFILLAQVFHRIFTPLARELGGNYESGNDLIRIIAIFGGVCGIIAVNFHWIDYPILHGVTAGILFTSFLMWGAFAWHLLEKSGRKHNVRRYAIYSGWLFYILMILFSGLDSQALIVEGQDPFYRLENPPSVDDTRSLYLNLTAFCEWSMVFSFYVGALTFRQELEGVRL</sequence>
<accession>A0A381N6T6</accession>
<reference evidence="7" key="1">
    <citation type="submission" date="2018-05" db="EMBL/GenBank/DDBJ databases">
        <authorList>
            <person name="Lanie J.A."/>
            <person name="Ng W.-L."/>
            <person name="Kazmierczak K.M."/>
            <person name="Andrzejewski T.M."/>
            <person name="Davidsen T.M."/>
            <person name="Wayne K.J."/>
            <person name="Tettelin H."/>
            <person name="Glass J.I."/>
            <person name="Rusch D."/>
            <person name="Podicherti R."/>
            <person name="Tsui H.-C.T."/>
            <person name="Winkler M.E."/>
        </authorList>
    </citation>
    <scope>NUCLEOTIDE SEQUENCE</scope>
</reference>
<evidence type="ECO:0000256" key="5">
    <source>
        <dbReference type="SAM" id="Phobius"/>
    </source>
</evidence>
<name>A0A381N6T6_9ZZZZ</name>
<organism evidence="7">
    <name type="scientific">marine metagenome</name>
    <dbReference type="NCBI Taxonomy" id="408172"/>
    <lineage>
        <taxon>unclassified sequences</taxon>
        <taxon>metagenomes</taxon>
        <taxon>ecological metagenomes</taxon>
    </lineage>
</organism>
<dbReference type="Pfam" id="PF10277">
    <property type="entry name" value="Frag1"/>
    <property type="match status" value="1"/>
</dbReference>
<keyword evidence="2 5" id="KW-0812">Transmembrane</keyword>
<evidence type="ECO:0000256" key="1">
    <source>
        <dbReference type="ARBA" id="ARBA00004127"/>
    </source>
</evidence>
<feature type="transmembrane region" description="Helical" evidence="5">
    <location>
        <begin position="98"/>
        <end position="121"/>
    </location>
</feature>
<dbReference type="GO" id="GO:0010506">
    <property type="term" value="P:regulation of autophagy"/>
    <property type="evidence" value="ECO:0007669"/>
    <property type="project" value="TreeGrafter"/>
</dbReference>
<evidence type="ECO:0000259" key="6">
    <source>
        <dbReference type="Pfam" id="PF10277"/>
    </source>
</evidence>
<feature type="transmembrane region" description="Helical" evidence="5">
    <location>
        <begin position="32"/>
        <end position="51"/>
    </location>
</feature>
<proteinExistence type="predicted"/>
<dbReference type="EMBL" id="UINC01000165">
    <property type="protein sequence ID" value="SUZ50331.1"/>
    <property type="molecule type" value="Genomic_DNA"/>
</dbReference>
<dbReference type="InterPro" id="IPR019402">
    <property type="entry name" value="CWH43_N"/>
</dbReference>
<feature type="domain" description="CWH43-like N-terminal" evidence="6">
    <location>
        <begin position="1"/>
        <end position="207"/>
    </location>
</feature>
<feature type="transmembrane region" description="Helical" evidence="5">
    <location>
        <begin position="72"/>
        <end position="92"/>
    </location>
</feature>
<dbReference type="InterPro" id="IPR050911">
    <property type="entry name" value="DRAM/TMEM150_Autophagy_Mod"/>
</dbReference>
<dbReference type="GO" id="GO:0012505">
    <property type="term" value="C:endomembrane system"/>
    <property type="evidence" value="ECO:0007669"/>
    <property type="project" value="UniProtKB-SubCell"/>
</dbReference>
<feature type="transmembrane region" description="Helical" evidence="5">
    <location>
        <begin position="133"/>
        <end position="151"/>
    </location>
</feature>
<evidence type="ECO:0000256" key="3">
    <source>
        <dbReference type="ARBA" id="ARBA00022989"/>
    </source>
</evidence>
<dbReference type="GO" id="GO:0005764">
    <property type="term" value="C:lysosome"/>
    <property type="evidence" value="ECO:0007669"/>
    <property type="project" value="TreeGrafter"/>
</dbReference>
<comment type="subcellular location">
    <subcellularLocation>
        <location evidence="1">Endomembrane system</location>
        <topology evidence="1">Multi-pass membrane protein</topology>
    </subcellularLocation>
</comment>
<protein>
    <recommendedName>
        <fullName evidence="6">CWH43-like N-terminal domain-containing protein</fullName>
    </recommendedName>
</protein>